<feature type="chain" id="PRO_5046617777" evidence="2">
    <location>
        <begin position="22"/>
        <end position="370"/>
    </location>
</feature>
<sequence>MSSRQILSAVATAAVVAKVNAAMGPAFSTGPTADDTFVRESWATLVLPSAPSDNSGDLSLWVGMGTSNGDLVQSIAENWSSDNWNVYAYTLMSTGANSQMPVQDDGSTAEAGAHVTFHYEYDDTSGNYTQTVLVGGDIVSTLSTSDGKAQGWGSAVECAAEDCGTVPSHTWINCSIILDSADTSYSGTLALGTDVEGSMTSEDGITWTIGTISIPGWSFTSESVVESASGSSSSAPSASAAASYASPTGSPSYGAVGASPSGISGGASGSGSDDAPASQPSGSYGGESDGPSPTSGGSAGSGSEASGARPTGSWGSWGARPSGSFGGSSFGSPTDAASDASTSSTPSWFGGASGDYSGGWWRSRIMRHRQ</sequence>
<evidence type="ECO:0000313" key="3">
    <source>
        <dbReference type="EMBL" id="KAL2277953.1"/>
    </source>
</evidence>
<evidence type="ECO:0000256" key="2">
    <source>
        <dbReference type="SAM" id="SignalP"/>
    </source>
</evidence>
<protein>
    <submittedName>
        <fullName evidence="3">Uncharacterized protein</fullName>
    </submittedName>
</protein>
<proteinExistence type="predicted"/>
<feature type="region of interest" description="Disordered" evidence="1">
    <location>
        <begin position="227"/>
        <end position="370"/>
    </location>
</feature>
<accession>A0ABR4E6C4</accession>
<keyword evidence="2" id="KW-0732">Signal</keyword>
<evidence type="ECO:0000256" key="1">
    <source>
        <dbReference type="SAM" id="MobiDB-lite"/>
    </source>
</evidence>
<comment type="caution">
    <text evidence="3">The sequence shown here is derived from an EMBL/GenBank/DDBJ whole genome shotgun (WGS) entry which is preliminary data.</text>
</comment>
<dbReference type="Proteomes" id="UP001600888">
    <property type="component" value="Unassembled WGS sequence"/>
</dbReference>
<keyword evidence="4" id="KW-1185">Reference proteome</keyword>
<feature type="signal peptide" evidence="2">
    <location>
        <begin position="1"/>
        <end position="21"/>
    </location>
</feature>
<evidence type="ECO:0000313" key="4">
    <source>
        <dbReference type="Proteomes" id="UP001600888"/>
    </source>
</evidence>
<name>A0ABR4E6C4_9PEZI</name>
<dbReference type="EMBL" id="JBAWTH010000092">
    <property type="protein sequence ID" value="KAL2277953.1"/>
    <property type="molecule type" value="Genomic_DNA"/>
</dbReference>
<reference evidence="3 4" key="1">
    <citation type="submission" date="2024-03" db="EMBL/GenBank/DDBJ databases">
        <title>A high-quality draft genome sequence of Diaporthe vaccinii, a causative agent of upright dieback and viscid rot disease in cranberry plants.</title>
        <authorList>
            <person name="Sarrasin M."/>
            <person name="Lang B.F."/>
            <person name="Burger G."/>
        </authorList>
    </citation>
    <scope>NUCLEOTIDE SEQUENCE [LARGE SCALE GENOMIC DNA]</scope>
    <source>
        <strain evidence="3 4">IS7</strain>
    </source>
</reference>
<feature type="compositionally biased region" description="Low complexity" evidence="1">
    <location>
        <begin position="227"/>
        <end position="262"/>
    </location>
</feature>
<feature type="compositionally biased region" description="Low complexity" evidence="1">
    <location>
        <begin position="330"/>
        <end position="347"/>
    </location>
</feature>
<organism evidence="3 4">
    <name type="scientific">Diaporthe vaccinii</name>
    <dbReference type="NCBI Taxonomy" id="105482"/>
    <lineage>
        <taxon>Eukaryota</taxon>
        <taxon>Fungi</taxon>
        <taxon>Dikarya</taxon>
        <taxon>Ascomycota</taxon>
        <taxon>Pezizomycotina</taxon>
        <taxon>Sordariomycetes</taxon>
        <taxon>Sordariomycetidae</taxon>
        <taxon>Diaporthales</taxon>
        <taxon>Diaporthaceae</taxon>
        <taxon>Diaporthe</taxon>
        <taxon>Diaporthe eres species complex</taxon>
    </lineage>
</organism>
<feature type="compositionally biased region" description="Low complexity" evidence="1">
    <location>
        <begin position="289"/>
        <end position="307"/>
    </location>
</feature>
<gene>
    <name evidence="3" type="ORF">FJTKL_15081</name>
</gene>